<organism evidence="4 5">
    <name type="scientific">Branchiostoma belcheri</name>
    <name type="common">Amphioxus</name>
    <dbReference type="NCBI Taxonomy" id="7741"/>
    <lineage>
        <taxon>Eukaryota</taxon>
        <taxon>Metazoa</taxon>
        <taxon>Chordata</taxon>
        <taxon>Cephalochordata</taxon>
        <taxon>Leptocardii</taxon>
        <taxon>Amphioxiformes</taxon>
        <taxon>Branchiostomatidae</taxon>
        <taxon>Branchiostoma</taxon>
    </lineage>
</organism>
<dbReference type="KEGG" id="bbel:109462621"/>
<keyword evidence="1" id="KW-1015">Disulfide bond</keyword>
<evidence type="ECO:0000313" key="4">
    <source>
        <dbReference type="Proteomes" id="UP000515135"/>
    </source>
</evidence>
<feature type="signal peptide" evidence="2">
    <location>
        <begin position="1"/>
        <end position="25"/>
    </location>
</feature>
<evidence type="ECO:0000259" key="3">
    <source>
        <dbReference type="PROSITE" id="PS51233"/>
    </source>
</evidence>
<dbReference type="SUPFAM" id="SSF57567">
    <property type="entry name" value="Serine protease inhibitors"/>
    <property type="match status" value="1"/>
</dbReference>
<dbReference type="InterPro" id="IPR001846">
    <property type="entry name" value="VWF_type-D"/>
</dbReference>
<dbReference type="Gene3D" id="2.10.25.10">
    <property type="entry name" value="Laminin"/>
    <property type="match status" value="1"/>
</dbReference>
<dbReference type="Pfam" id="PF00094">
    <property type="entry name" value="VWD"/>
    <property type="match status" value="1"/>
</dbReference>
<dbReference type="PROSITE" id="PS51233">
    <property type="entry name" value="VWFD"/>
    <property type="match status" value="1"/>
</dbReference>
<dbReference type="InterPro" id="IPR052749">
    <property type="entry name" value="Alpha-tectorin"/>
</dbReference>
<dbReference type="Proteomes" id="UP000515135">
    <property type="component" value="Unplaced"/>
</dbReference>
<keyword evidence="4" id="KW-1185">Reference proteome</keyword>
<gene>
    <name evidence="5" type="primary">LOC109462621</name>
</gene>
<reference evidence="5" key="1">
    <citation type="submission" date="2025-08" db="UniProtKB">
        <authorList>
            <consortium name="RefSeq"/>
        </authorList>
    </citation>
    <scope>IDENTIFICATION</scope>
    <source>
        <tissue evidence="5">Gonad</tissue>
    </source>
</reference>
<keyword evidence="2" id="KW-0732">Signal</keyword>
<proteinExistence type="predicted"/>
<dbReference type="OrthoDB" id="6236007at2759"/>
<dbReference type="CDD" id="cd19941">
    <property type="entry name" value="TIL"/>
    <property type="match status" value="1"/>
</dbReference>
<name>A0A6P4XRN3_BRABE</name>
<evidence type="ECO:0000313" key="5">
    <source>
        <dbReference type="RefSeq" id="XP_019614743.1"/>
    </source>
</evidence>
<dbReference type="PANTHER" id="PTHR46160">
    <property type="entry name" value="ALPHA-TECTORIN-RELATED"/>
    <property type="match status" value="1"/>
</dbReference>
<evidence type="ECO:0000256" key="1">
    <source>
        <dbReference type="ARBA" id="ARBA00023157"/>
    </source>
</evidence>
<dbReference type="InterPro" id="IPR014853">
    <property type="entry name" value="VWF/SSPO/ZAN-like_Cys-rich_dom"/>
</dbReference>
<accession>A0A6P4XRN3</accession>
<dbReference type="AlphaFoldDB" id="A0A6P4XRN3"/>
<dbReference type="SMART" id="SM00216">
    <property type="entry name" value="VWD"/>
    <property type="match status" value="1"/>
</dbReference>
<protein>
    <submittedName>
        <fullName evidence="5">IgGFc-binding protein-like</fullName>
    </submittedName>
</protein>
<dbReference type="InterPro" id="IPR036084">
    <property type="entry name" value="Ser_inhib-like_sf"/>
</dbReference>
<feature type="chain" id="PRO_5028303306" evidence="2">
    <location>
        <begin position="26"/>
        <end position="391"/>
    </location>
</feature>
<dbReference type="PANTHER" id="PTHR46160:SF8">
    <property type="entry name" value="VWFD DOMAIN-CONTAINING PROTEIN"/>
    <property type="match status" value="1"/>
</dbReference>
<dbReference type="GeneID" id="109462621"/>
<evidence type="ECO:0000256" key="2">
    <source>
        <dbReference type="SAM" id="SignalP"/>
    </source>
</evidence>
<dbReference type="Pfam" id="PF08742">
    <property type="entry name" value="C8"/>
    <property type="match status" value="1"/>
</dbReference>
<sequence>MGVHAYLSLLLVIFTLMVLPLGVQGQGCAIDPEIGLGDSPCPANSAYTTGTTCCPATCQDQSAPNSCTTGVTDGCQCDSGLIWSGDECECTLGGVIICHPVLCDEDGGYTWTLVDGVWGCHCTGGCCDRKICKASGDPHILSPDKGRHDYQGCGLYTFAKDCTGNTFNVETKHVPLDGNPAVSAIRAVYVTVTINGNTITISLLQDRVVLVDGVRYWLPVSLANGDIVIHLTGRFVRVELVDLCVVIYYDGVHYVKMEIPRNYETDLCGLCGNFNGDASDDLMMPDGNQGAHENQFGNSWQTQPGVEHGPWDLTCGDLPTGEPPTSGPCDQMYTDACDVLTDVNGPFADCIGVVDPTPYYDDCVSDAKQRLLFLHERLPCDLHEPQRTRQL</sequence>
<feature type="domain" description="VWFD" evidence="3">
    <location>
        <begin position="130"/>
        <end position="316"/>
    </location>
</feature>
<dbReference type="RefSeq" id="XP_019614743.1">
    <property type="nucleotide sequence ID" value="XM_019759184.1"/>
</dbReference>